<accession>A0A556MJ37</accession>
<dbReference type="InterPro" id="IPR011041">
    <property type="entry name" value="Quinoprot_gluc/sorb_DH_b-prop"/>
</dbReference>
<protein>
    <submittedName>
        <fullName evidence="3">Sorbosone dehydrogenase family protein</fullName>
    </submittedName>
</protein>
<organism evidence="3 4">
    <name type="scientific">Fluviicola chungangensis</name>
    <dbReference type="NCBI Taxonomy" id="2597671"/>
    <lineage>
        <taxon>Bacteria</taxon>
        <taxon>Pseudomonadati</taxon>
        <taxon>Bacteroidota</taxon>
        <taxon>Flavobacteriia</taxon>
        <taxon>Flavobacteriales</taxon>
        <taxon>Crocinitomicaceae</taxon>
        <taxon>Fluviicola</taxon>
    </lineage>
</organism>
<evidence type="ECO:0000259" key="2">
    <source>
        <dbReference type="Pfam" id="PF23500"/>
    </source>
</evidence>
<feature type="chain" id="PRO_5022048119" evidence="1">
    <location>
        <begin position="23"/>
        <end position="426"/>
    </location>
</feature>
<dbReference type="InterPro" id="IPR011042">
    <property type="entry name" value="6-blade_b-propeller_TolB-like"/>
</dbReference>
<dbReference type="Gene3D" id="2.120.10.30">
    <property type="entry name" value="TolB, C-terminal domain"/>
    <property type="match status" value="1"/>
</dbReference>
<keyword evidence="4" id="KW-1185">Reference proteome</keyword>
<dbReference type="PANTHER" id="PTHR33546">
    <property type="entry name" value="LARGE, MULTIFUNCTIONAL SECRETED PROTEIN-RELATED"/>
    <property type="match status" value="1"/>
</dbReference>
<dbReference type="Proteomes" id="UP000316008">
    <property type="component" value="Unassembled WGS sequence"/>
</dbReference>
<gene>
    <name evidence="3" type="ORF">FO442_16620</name>
</gene>
<reference evidence="3 4" key="1">
    <citation type="submission" date="2019-07" db="EMBL/GenBank/DDBJ databases">
        <authorList>
            <person name="Huq M.A."/>
        </authorList>
    </citation>
    <scope>NUCLEOTIDE SEQUENCE [LARGE SCALE GENOMIC DNA]</scope>
    <source>
        <strain evidence="3 4">MAH-3</strain>
    </source>
</reference>
<dbReference type="InterPro" id="IPR055557">
    <property type="entry name" value="DUF7133"/>
</dbReference>
<sequence>MRRQTIFFLALLLFPIAGYTQAKKQVQADSLPAPYATKSTRNLCKVIGWENQTPAAPTGFVVEKFADGFENPRWMYVTPNGDVLVAESNANHSFIEQVGGTLIGANKSNNLKHSADRISLLRDTNKDGIPDQRDTLLTELNQPFGMLVIGNWLYVGNTDALVRYPYKAGQTKISDQPEKIIDLPAGDHNRHWTRNIIANADNSKIYIAVGSGSNVAENGIANELLRADILEINPDGSGLKVYASGLRNPVGMGWAPGTKTLWTVVNERDELGDELVPDYLTGVQKGGFYGWPYSYYGQHIDPRVEETQPELVKKTIVPDVPLGSHTASLGLAFYTSQVFPKKYHGGVFVSQHGSWNRSVLAGYKVVFIPFSKGKPSGKPEDFLTGFIADLDKNEVHGRPVGLTLLPDGSLLVADDVTNTIWRVRAK</sequence>
<evidence type="ECO:0000313" key="3">
    <source>
        <dbReference type="EMBL" id="TSJ39931.1"/>
    </source>
</evidence>
<feature type="signal peptide" evidence="1">
    <location>
        <begin position="1"/>
        <end position="22"/>
    </location>
</feature>
<dbReference type="AlphaFoldDB" id="A0A556MJ37"/>
<name>A0A556MJ37_9FLAO</name>
<evidence type="ECO:0000313" key="4">
    <source>
        <dbReference type="Proteomes" id="UP000316008"/>
    </source>
</evidence>
<dbReference type="OrthoDB" id="9811395at2"/>
<keyword evidence="1" id="KW-0732">Signal</keyword>
<dbReference type="RefSeq" id="WP_144334347.1">
    <property type="nucleotide sequence ID" value="NZ_VLPL01000010.1"/>
</dbReference>
<comment type="caution">
    <text evidence="3">The sequence shown here is derived from an EMBL/GenBank/DDBJ whole genome shotgun (WGS) entry which is preliminary data.</text>
</comment>
<feature type="domain" description="DUF7133" evidence="2">
    <location>
        <begin position="58"/>
        <end position="414"/>
    </location>
</feature>
<proteinExistence type="predicted"/>
<dbReference type="PANTHER" id="PTHR33546:SF1">
    <property type="entry name" value="LARGE, MULTIFUNCTIONAL SECRETED PROTEIN"/>
    <property type="match status" value="1"/>
</dbReference>
<dbReference type="EMBL" id="VLPL01000010">
    <property type="protein sequence ID" value="TSJ39931.1"/>
    <property type="molecule type" value="Genomic_DNA"/>
</dbReference>
<dbReference type="Pfam" id="PF23500">
    <property type="entry name" value="DUF7133"/>
    <property type="match status" value="1"/>
</dbReference>
<dbReference type="SUPFAM" id="SSF50952">
    <property type="entry name" value="Soluble quinoprotein glucose dehydrogenase"/>
    <property type="match status" value="1"/>
</dbReference>
<evidence type="ECO:0000256" key="1">
    <source>
        <dbReference type="SAM" id="SignalP"/>
    </source>
</evidence>